<dbReference type="InterPro" id="IPR001576">
    <property type="entry name" value="Phosphoglycerate_kinase"/>
</dbReference>
<dbReference type="InterPro" id="IPR015824">
    <property type="entry name" value="Phosphoglycerate_kinase_N"/>
</dbReference>
<organism evidence="11">
    <name type="scientific">hydrocarbon metagenome</name>
    <dbReference type="NCBI Taxonomy" id="938273"/>
    <lineage>
        <taxon>unclassified sequences</taxon>
        <taxon>metagenomes</taxon>
        <taxon>ecological metagenomes</taxon>
    </lineage>
</organism>
<dbReference type="EC" id="2.7.2.3" evidence="5"/>
<name>A0A0W8FQV2_9ZZZZ</name>
<dbReference type="GO" id="GO:0043531">
    <property type="term" value="F:ADP binding"/>
    <property type="evidence" value="ECO:0007669"/>
    <property type="project" value="TreeGrafter"/>
</dbReference>
<dbReference type="GO" id="GO:0004618">
    <property type="term" value="F:phosphoglycerate kinase activity"/>
    <property type="evidence" value="ECO:0007669"/>
    <property type="project" value="UniProtKB-EC"/>
</dbReference>
<gene>
    <name evidence="11" type="ORF">ASZ90_006895</name>
</gene>
<evidence type="ECO:0000256" key="8">
    <source>
        <dbReference type="ARBA" id="ARBA00022741"/>
    </source>
</evidence>
<accession>A0A0W8FQV2</accession>
<keyword evidence="7 11" id="KW-0808">Transferase</keyword>
<dbReference type="FunFam" id="3.40.50.1260:FF:000001">
    <property type="entry name" value="Phosphoglycerate kinase"/>
    <property type="match status" value="1"/>
</dbReference>
<keyword evidence="9 11" id="KW-0418">Kinase</keyword>
<evidence type="ECO:0000256" key="9">
    <source>
        <dbReference type="ARBA" id="ARBA00022777"/>
    </source>
</evidence>
<keyword evidence="8" id="KW-0547">Nucleotide-binding</keyword>
<comment type="caution">
    <text evidence="11">The sequence shown here is derived from an EMBL/GenBank/DDBJ whole genome shotgun (WGS) entry which is preliminary data.</text>
</comment>
<evidence type="ECO:0000256" key="10">
    <source>
        <dbReference type="ARBA" id="ARBA00022840"/>
    </source>
</evidence>
<dbReference type="GO" id="GO:0005524">
    <property type="term" value="F:ATP binding"/>
    <property type="evidence" value="ECO:0007669"/>
    <property type="project" value="UniProtKB-KW"/>
</dbReference>
<dbReference type="HAMAP" id="MF_00145">
    <property type="entry name" value="Phosphoglyc_kinase"/>
    <property type="match status" value="1"/>
</dbReference>
<comment type="similarity">
    <text evidence="3">Belongs to the phosphoglycerate kinase family.</text>
</comment>
<evidence type="ECO:0000256" key="1">
    <source>
        <dbReference type="ARBA" id="ARBA00000642"/>
    </source>
</evidence>
<dbReference type="EMBL" id="LNQE01000913">
    <property type="protein sequence ID" value="KUG23325.1"/>
    <property type="molecule type" value="Genomic_DNA"/>
</dbReference>
<dbReference type="PANTHER" id="PTHR11406">
    <property type="entry name" value="PHOSPHOGLYCERATE KINASE"/>
    <property type="match status" value="1"/>
</dbReference>
<proteinExistence type="inferred from homology"/>
<dbReference type="PANTHER" id="PTHR11406:SF23">
    <property type="entry name" value="PHOSPHOGLYCERATE KINASE 1, CHLOROPLASTIC-RELATED"/>
    <property type="match status" value="1"/>
</dbReference>
<dbReference type="InterPro" id="IPR036043">
    <property type="entry name" value="Phosphoglycerate_kinase_sf"/>
</dbReference>
<reference evidence="11" key="1">
    <citation type="journal article" date="2015" name="Proc. Natl. Acad. Sci. U.S.A.">
        <title>Networks of energetic and metabolic interactions define dynamics in microbial communities.</title>
        <authorList>
            <person name="Embree M."/>
            <person name="Liu J.K."/>
            <person name="Al-Bassam M.M."/>
            <person name="Zengler K."/>
        </authorList>
    </citation>
    <scope>NUCLEOTIDE SEQUENCE</scope>
</reference>
<evidence type="ECO:0000256" key="3">
    <source>
        <dbReference type="ARBA" id="ARBA00008982"/>
    </source>
</evidence>
<evidence type="ECO:0000256" key="4">
    <source>
        <dbReference type="ARBA" id="ARBA00011245"/>
    </source>
</evidence>
<dbReference type="InterPro" id="IPR015911">
    <property type="entry name" value="Phosphoglycerate_kinase_CS"/>
</dbReference>
<dbReference type="PIRSF" id="PIRSF000724">
    <property type="entry name" value="Pgk"/>
    <property type="match status" value="1"/>
</dbReference>
<dbReference type="PROSITE" id="PS00111">
    <property type="entry name" value="PGLYCERATE_KINASE"/>
    <property type="match status" value="1"/>
</dbReference>
<keyword evidence="6" id="KW-0963">Cytoplasm</keyword>
<evidence type="ECO:0000313" key="11">
    <source>
        <dbReference type="EMBL" id="KUG23325.1"/>
    </source>
</evidence>
<evidence type="ECO:0000256" key="6">
    <source>
        <dbReference type="ARBA" id="ARBA00022490"/>
    </source>
</evidence>
<dbReference type="PRINTS" id="PR00477">
    <property type="entry name" value="PHGLYCKINASE"/>
</dbReference>
<comment type="subcellular location">
    <subcellularLocation>
        <location evidence="2">Cytoplasm</location>
    </subcellularLocation>
</comment>
<evidence type="ECO:0000256" key="2">
    <source>
        <dbReference type="ARBA" id="ARBA00004496"/>
    </source>
</evidence>
<dbReference type="GO" id="GO:0006096">
    <property type="term" value="P:glycolytic process"/>
    <property type="evidence" value="ECO:0007669"/>
    <property type="project" value="InterPro"/>
</dbReference>
<dbReference type="FunFam" id="3.40.50.1260:FF:000002">
    <property type="entry name" value="Phosphoglycerate kinase"/>
    <property type="match status" value="1"/>
</dbReference>
<dbReference type="Gene3D" id="3.40.50.1260">
    <property type="entry name" value="Phosphoglycerate kinase, N-terminal domain"/>
    <property type="match status" value="2"/>
</dbReference>
<sequence>MKYIDQIDLKDKRVFIRVDFNVPLDKEGNVTSDKRVKASIPTIKYALEKGAKLIIASHLGRPKGKRVAEMSLKPVAKVLSGLLQREIAFLDDCVGEAVEQATGKMKEGDIILLENLRFHPGEDKNDAEFAKQLAALCDVYIDDAFAVSHRAAASNSAITDFVKTCAAGFLLKNEVEYFKKAMVNPAHPLVAIIGGAKVSDKIGLLENLIEKVDKILIGGGMAFTFLRAAGYETGKSLCEEEMLDTARKIVSKAKQKNVQFLLPVDAVIAQSTTAEAEAKVCGVKEIPKDMIGLDIGPATISVFSEALKGVKTIIWNGPMGMFELAAFSKGTFELAQAVADSGALSIIGGGDTDTAIKKAGMSAKMSYISTGGGAFLEWLEGKTLPGIAALER</sequence>
<dbReference type="GO" id="GO:0005829">
    <property type="term" value="C:cytosol"/>
    <property type="evidence" value="ECO:0007669"/>
    <property type="project" value="TreeGrafter"/>
</dbReference>
<dbReference type="Pfam" id="PF00162">
    <property type="entry name" value="PGK"/>
    <property type="match status" value="1"/>
</dbReference>
<comment type="subunit">
    <text evidence="4">Monomer.</text>
</comment>
<comment type="catalytic activity">
    <reaction evidence="1">
        <text>(2R)-3-phosphoglycerate + ATP = (2R)-3-phospho-glyceroyl phosphate + ADP</text>
        <dbReference type="Rhea" id="RHEA:14801"/>
        <dbReference type="ChEBI" id="CHEBI:30616"/>
        <dbReference type="ChEBI" id="CHEBI:57604"/>
        <dbReference type="ChEBI" id="CHEBI:58272"/>
        <dbReference type="ChEBI" id="CHEBI:456216"/>
        <dbReference type="EC" id="2.7.2.3"/>
    </reaction>
</comment>
<dbReference type="CDD" id="cd00318">
    <property type="entry name" value="Phosphoglycerate_kinase"/>
    <property type="match status" value="1"/>
</dbReference>
<dbReference type="GO" id="GO:0006094">
    <property type="term" value="P:gluconeogenesis"/>
    <property type="evidence" value="ECO:0007669"/>
    <property type="project" value="TreeGrafter"/>
</dbReference>
<evidence type="ECO:0000256" key="5">
    <source>
        <dbReference type="ARBA" id="ARBA00013061"/>
    </source>
</evidence>
<keyword evidence="10" id="KW-0067">ATP-binding</keyword>
<dbReference type="SUPFAM" id="SSF53748">
    <property type="entry name" value="Phosphoglycerate kinase"/>
    <property type="match status" value="1"/>
</dbReference>
<evidence type="ECO:0000256" key="7">
    <source>
        <dbReference type="ARBA" id="ARBA00022679"/>
    </source>
</evidence>
<dbReference type="AlphaFoldDB" id="A0A0W8FQV2"/>
<protein>
    <recommendedName>
        <fullName evidence="5">phosphoglycerate kinase</fullName>
        <ecNumber evidence="5">2.7.2.3</ecNumber>
    </recommendedName>
</protein>